<dbReference type="SUPFAM" id="SSF46689">
    <property type="entry name" value="Homeodomain-like"/>
    <property type="match status" value="1"/>
</dbReference>
<evidence type="ECO:0000256" key="1">
    <source>
        <dbReference type="ARBA" id="ARBA00023125"/>
    </source>
</evidence>
<dbReference type="InterPro" id="IPR009057">
    <property type="entry name" value="Homeodomain-like_sf"/>
</dbReference>
<dbReference type="PROSITE" id="PS51253">
    <property type="entry name" value="HTH_CENPB"/>
    <property type="match status" value="1"/>
</dbReference>
<protein>
    <recommendedName>
        <fullName evidence="2">HTH CENPB-type domain-containing protein</fullName>
    </recommendedName>
</protein>
<dbReference type="GO" id="GO:0003677">
    <property type="term" value="F:DNA binding"/>
    <property type="evidence" value="ECO:0007669"/>
    <property type="project" value="UniProtKB-KW"/>
</dbReference>
<proteinExistence type="predicted"/>
<keyword evidence="1" id="KW-0238">DNA-binding</keyword>
<evidence type="ECO:0000259" key="2">
    <source>
        <dbReference type="PROSITE" id="PS51253"/>
    </source>
</evidence>
<dbReference type="AlphaFoldDB" id="A0A820PU24"/>
<comment type="caution">
    <text evidence="3">The sequence shown here is derived from an EMBL/GenBank/DDBJ whole genome shotgun (WGS) entry which is preliminary data.</text>
</comment>
<reference evidence="3" key="1">
    <citation type="submission" date="2021-02" db="EMBL/GenBank/DDBJ databases">
        <authorList>
            <person name="Nowell W R."/>
        </authorList>
    </citation>
    <scope>NUCLEOTIDE SEQUENCE</scope>
</reference>
<feature type="non-terminal residue" evidence="3">
    <location>
        <position position="1"/>
    </location>
</feature>
<dbReference type="SMART" id="SM00674">
    <property type="entry name" value="CENPB"/>
    <property type="match status" value="1"/>
</dbReference>
<dbReference type="Proteomes" id="UP000663866">
    <property type="component" value="Unassembled WGS sequence"/>
</dbReference>
<gene>
    <name evidence="3" type="ORF">OVN521_LOCUS35429</name>
</gene>
<sequence length="367" mass="42688">MNKIQVQENLAEQKLVDELCEIIHNVVTSSSYEVEHENTLDYDCMTDDIDQHETEDSENEDPTFRTNREGYFNEQKDFLQNFTLDYMIKKIYEQHGAKRNKFNEIEAHVFDMFENARENYLPAHDLDLRRWALQKAKEISLGDFSASAHWVLMFKRRHNIVSRKVTKLVTRKTANDSEEIVKLVDKFIDDIRGELNNYRPEQVLNTDQVGLSKELHSRRTLTYKGEKTTVGVIQSHNAITHSYTIQPMISLAGHVVGPIYLCLQEPSGRFGERVKENLFRANNVIVTCSKSGKLDTTLVQCWFDHVFLPSTPRKSLLISDSWTGHKDPNIYAKSKGCKRVEIPKNTTDQIQPLDVFYNRQMKSIIRK</sequence>
<dbReference type="Pfam" id="PF03221">
    <property type="entry name" value="HTH_Tnp_Tc5"/>
    <property type="match status" value="1"/>
</dbReference>
<organism evidence="3 4">
    <name type="scientific">Rotaria magnacalcarata</name>
    <dbReference type="NCBI Taxonomy" id="392030"/>
    <lineage>
        <taxon>Eukaryota</taxon>
        <taxon>Metazoa</taxon>
        <taxon>Spiralia</taxon>
        <taxon>Gnathifera</taxon>
        <taxon>Rotifera</taxon>
        <taxon>Eurotatoria</taxon>
        <taxon>Bdelloidea</taxon>
        <taxon>Philodinida</taxon>
        <taxon>Philodinidae</taxon>
        <taxon>Rotaria</taxon>
    </lineage>
</organism>
<dbReference type="InterPro" id="IPR006600">
    <property type="entry name" value="HTH_CenpB_DNA-bd_dom"/>
</dbReference>
<dbReference type="Gene3D" id="1.10.10.60">
    <property type="entry name" value="Homeodomain-like"/>
    <property type="match status" value="1"/>
</dbReference>
<name>A0A820PU24_9BILA</name>
<feature type="domain" description="HTH CENPB-type" evidence="2">
    <location>
        <begin position="93"/>
        <end position="164"/>
    </location>
</feature>
<accession>A0A820PU24</accession>
<dbReference type="Pfam" id="PF03184">
    <property type="entry name" value="DDE_1"/>
    <property type="match status" value="1"/>
</dbReference>
<evidence type="ECO:0000313" key="4">
    <source>
        <dbReference type="Proteomes" id="UP000663866"/>
    </source>
</evidence>
<keyword evidence="4" id="KW-1185">Reference proteome</keyword>
<dbReference type="InterPro" id="IPR004875">
    <property type="entry name" value="DDE_SF_endonuclease_dom"/>
</dbReference>
<evidence type="ECO:0000313" key="3">
    <source>
        <dbReference type="EMBL" id="CAF4410361.1"/>
    </source>
</evidence>
<dbReference type="EMBL" id="CAJOBG010041545">
    <property type="protein sequence ID" value="CAF4410361.1"/>
    <property type="molecule type" value="Genomic_DNA"/>
</dbReference>